<dbReference type="InterPro" id="IPR003346">
    <property type="entry name" value="Transposase_20"/>
</dbReference>
<dbReference type="GO" id="GO:0003677">
    <property type="term" value="F:DNA binding"/>
    <property type="evidence" value="ECO:0007669"/>
    <property type="project" value="InterPro"/>
</dbReference>
<evidence type="ECO:0000313" key="3">
    <source>
        <dbReference type="EMBL" id="SKA58684.1"/>
    </source>
</evidence>
<dbReference type="Pfam" id="PF01548">
    <property type="entry name" value="DEDD_Tnp_IS110"/>
    <property type="match status" value="1"/>
</dbReference>
<proteinExistence type="predicted"/>
<keyword evidence="4" id="KW-1185">Reference proteome</keyword>
<dbReference type="Proteomes" id="UP000242432">
    <property type="component" value="Unassembled WGS sequence"/>
</dbReference>
<sequence length="458" mass="51215">MSIAHNDNKRMAVFHALHQSAIGIDVHSNLIVAVFQKGEFGNNVVEGDTWSGTASKTELVKFAEWCKSKDPEVLIMESTGVYWQSLYEALEDKGFTKSQLIVVNARDVKNRRGSKTDISDAIHLAEIARQGSYRASFVPEKFVRQLRCLWRSFSTLKNTRKRLLNILHKQLCQVGCRASSVFSDIRGKTASKILECLISGECGEKLRCSIVSIMKSSKGKLKASPAMIYDALQADMDSLVWFSIRKHLNHIKFIDIQLKESEENLKQQLSPYRKLIELLTTIPAVKEMTAMGLICELGDDLSQFTSIRKFAKWIGLAPGNNESAGKRRSGKTTPGNKYLKVLLIEAAAGIGLMKTGYLHEVHQKLKERRGQKKANVAIAHKLCRIIFNVISHRTSYVEQNKPVLKDHRLAKATNAIAGLKQVGLVCNDVEVTDIASGIVKVIHKARNEVKHQTSSPYC</sequence>
<dbReference type="InterPro" id="IPR002525">
    <property type="entry name" value="Transp_IS110-like_N"/>
</dbReference>
<dbReference type="PANTHER" id="PTHR33055:SF13">
    <property type="entry name" value="TRANSPOSASE"/>
    <property type="match status" value="1"/>
</dbReference>
<evidence type="ECO:0000259" key="1">
    <source>
        <dbReference type="Pfam" id="PF01548"/>
    </source>
</evidence>
<name>A0A1T4V1A8_9GAMM</name>
<feature type="domain" description="Transposase IS116/IS110/IS902 C-terminal" evidence="2">
    <location>
        <begin position="277"/>
        <end position="348"/>
    </location>
</feature>
<dbReference type="PANTHER" id="PTHR33055">
    <property type="entry name" value="TRANSPOSASE FOR INSERTION SEQUENCE ELEMENT IS1111A"/>
    <property type="match status" value="1"/>
</dbReference>
<dbReference type="GO" id="GO:0004803">
    <property type="term" value="F:transposase activity"/>
    <property type="evidence" value="ECO:0007669"/>
    <property type="project" value="InterPro"/>
</dbReference>
<gene>
    <name evidence="3" type="ORF">SAMN02745213_00510</name>
</gene>
<dbReference type="InterPro" id="IPR047650">
    <property type="entry name" value="Transpos_IS110"/>
</dbReference>
<organism evidence="3 4">
    <name type="scientific">Succinivibrio dextrinosolvens DSM 3072</name>
    <dbReference type="NCBI Taxonomy" id="1123324"/>
    <lineage>
        <taxon>Bacteria</taxon>
        <taxon>Pseudomonadati</taxon>
        <taxon>Pseudomonadota</taxon>
        <taxon>Gammaproteobacteria</taxon>
        <taxon>Aeromonadales</taxon>
        <taxon>Succinivibrionaceae</taxon>
        <taxon>Succinivibrio</taxon>
    </lineage>
</organism>
<dbReference type="NCBIfam" id="NF033542">
    <property type="entry name" value="transpos_IS110"/>
    <property type="match status" value="1"/>
</dbReference>
<dbReference type="GO" id="GO:0006313">
    <property type="term" value="P:DNA transposition"/>
    <property type="evidence" value="ECO:0007669"/>
    <property type="project" value="InterPro"/>
</dbReference>
<dbReference type="Pfam" id="PF02371">
    <property type="entry name" value="Transposase_20"/>
    <property type="match status" value="1"/>
</dbReference>
<dbReference type="EMBL" id="FUXX01000005">
    <property type="protein sequence ID" value="SKA58684.1"/>
    <property type="molecule type" value="Genomic_DNA"/>
</dbReference>
<reference evidence="4" key="1">
    <citation type="submission" date="2017-02" db="EMBL/GenBank/DDBJ databases">
        <authorList>
            <person name="Varghese N."/>
            <person name="Submissions S."/>
        </authorList>
    </citation>
    <scope>NUCLEOTIDE SEQUENCE [LARGE SCALE GENOMIC DNA]</scope>
    <source>
        <strain evidence="4">DSM 3072</strain>
    </source>
</reference>
<evidence type="ECO:0000313" key="4">
    <source>
        <dbReference type="Proteomes" id="UP000242432"/>
    </source>
</evidence>
<evidence type="ECO:0000259" key="2">
    <source>
        <dbReference type="Pfam" id="PF02371"/>
    </source>
</evidence>
<dbReference type="RefSeq" id="WP_078928082.1">
    <property type="nucleotide sequence ID" value="NZ_FUXX01000005.1"/>
</dbReference>
<feature type="domain" description="Transposase IS110-like N-terminal" evidence="1">
    <location>
        <begin position="22"/>
        <end position="173"/>
    </location>
</feature>
<protein>
    <submittedName>
        <fullName evidence="3">Transposase</fullName>
    </submittedName>
</protein>
<dbReference type="AlphaFoldDB" id="A0A1T4V1A8"/>
<accession>A0A1T4V1A8</accession>